<evidence type="ECO:0000259" key="1">
    <source>
        <dbReference type="PROSITE" id="PS50043"/>
    </source>
</evidence>
<dbReference type="InterPro" id="IPR049945">
    <property type="entry name" value="AAA_22"/>
</dbReference>
<dbReference type="GO" id="GO:0003677">
    <property type="term" value="F:DNA binding"/>
    <property type="evidence" value="ECO:0007669"/>
    <property type="project" value="InterPro"/>
</dbReference>
<dbReference type="AlphaFoldDB" id="A0A1B2HKB5"/>
<dbReference type="InterPro" id="IPR016032">
    <property type="entry name" value="Sig_transdc_resp-reg_C-effctor"/>
</dbReference>
<dbReference type="STRING" id="1586287.BBK82_20990"/>
<dbReference type="KEGG" id="led:BBK82_20990"/>
<dbReference type="Gene3D" id="1.25.40.10">
    <property type="entry name" value="Tetratricopeptide repeat domain"/>
    <property type="match status" value="1"/>
</dbReference>
<dbReference type="SUPFAM" id="SSF48452">
    <property type="entry name" value="TPR-like"/>
    <property type="match status" value="1"/>
</dbReference>
<organism evidence="2 3">
    <name type="scientific">Lentzea guizhouensis</name>
    <dbReference type="NCBI Taxonomy" id="1586287"/>
    <lineage>
        <taxon>Bacteria</taxon>
        <taxon>Bacillati</taxon>
        <taxon>Actinomycetota</taxon>
        <taxon>Actinomycetes</taxon>
        <taxon>Pseudonocardiales</taxon>
        <taxon>Pseudonocardiaceae</taxon>
        <taxon>Lentzea</taxon>
    </lineage>
</organism>
<dbReference type="SUPFAM" id="SSF52540">
    <property type="entry name" value="P-loop containing nucleoside triphosphate hydrolases"/>
    <property type="match status" value="1"/>
</dbReference>
<gene>
    <name evidence="2" type="ORF">BBK82_20990</name>
</gene>
<dbReference type="RefSeq" id="WP_065916525.1">
    <property type="nucleotide sequence ID" value="NZ_CP016793.1"/>
</dbReference>
<dbReference type="SMART" id="SM00421">
    <property type="entry name" value="HTH_LUXR"/>
    <property type="match status" value="1"/>
</dbReference>
<feature type="domain" description="HTH luxR-type" evidence="1">
    <location>
        <begin position="687"/>
        <end position="751"/>
    </location>
</feature>
<name>A0A1B2HKB5_9PSEU</name>
<evidence type="ECO:0000313" key="3">
    <source>
        <dbReference type="Proteomes" id="UP000093053"/>
    </source>
</evidence>
<dbReference type="PANTHER" id="PTHR47691">
    <property type="entry name" value="REGULATOR-RELATED"/>
    <property type="match status" value="1"/>
</dbReference>
<dbReference type="PRINTS" id="PR00364">
    <property type="entry name" value="DISEASERSIST"/>
</dbReference>
<protein>
    <recommendedName>
        <fullName evidence="1">HTH luxR-type domain-containing protein</fullName>
    </recommendedName>
</protein>
<dbReference type="GO" id="GO:0016887">
    <property type="term" value="F:ATP hydrolysis activity"/>
    <property type="evidence" value="ECO:0007669"/>
    <property type="project" value="InterPro"/>
</dbReference>
<dbReference type="PROSITE" id="PS50043">
    <property type="entry name" value="HTH_LUXR_2"/>
    <property type="match status" value="1"/>
</dbReference>
<dbReference type="PANTHER" id="PTHR47691:SF3">
    <property type="entry name" value="HTH-TYPE TRANSCRIPTIONAL REGULATOR RV0890C-RELATED"/>
    <property type="match status" value="1"/>
</dbReference>
<evidence type="ECO:0000313" key="2">
    <source>
        <dbReference type="EMBL" id="ANZ38169.1"/>
    </source>
</evidence>
<dbReference type="Gene3D" id="3.40.50.300">
    <property type="entry name" value="P-loop containing nucleotide triphosphate hydrolases"/>
    <property type="match status" value="1"/>
</dbReference>
<proteinExistence type="predicted"/>
<dbReference type="Proteomes" id="UP000093053">
    <property type="component" value="Chromosome"/>
</dbReference>
<dbReference type="EMBL" id="CP016793">
    <property type="protein sequence ID" value="ANZ38169.1"/>
    <property type="molecule type" value="Genomic_DNA"/>
</dbReference>
<sequence>MGTCALCGTHFAAGPSRARYCSNACRQRAYRLRTAGTSTVVTELPAYADSFVGREGELAGLQSLLRKHRMLTLTGAAGVGKTRLAVELAGRVRRTEVRTVELGRLSGAGQVVQAFAEAVGTYRHAGAALLGTLLAELSGRRVLLLVDNCEHLVRECCDVVDALLARCPGVQVLATSREALRAIGEVVHPVRGLEAGAVRLFTERAGVSATEEHASAISALCARLDGIPLAVELAAKLSRSVPLDELAGRLDERLDLLADADAGARHRSLRAAIAWSHDLLTGQEEALFRRLALVPGGFGLDVAHVVHGGPVIALLAALQAKSLVVREDDGRFRMLESVRLYAEERLREHDEHAVIAERIVDWLCGMGEPGVTSSILAPEQVGVQHQEYDNARYAFARLVAPHDERRLMLATILLRVCLDRGHFTEAGAVLMQVLDQSAADARYRVLALEYASLLAGHEERHDEAVKYATEAVDTAQAGRQELVLCRLFRTLAGAYDGLGDLPNTAWALRRSIEHGVRNGNDVGVALSSQNLGWVQLVLGDVDTAEELVGAALPVLRTRARPDVAAAAVHTSGCIALERGDLATAGARFAESTRMSAASPRAVLESVEGGALVAVLSGRCERGVRLLAACRQMRATWAVPLEPWWRRKLLAAQDVARESLSRAAFTRAEHAGRAMDVRHAVDTALDEETERDAVLSDRQRVVVDLVAQGRTNAQIAATLGISHRTVESHVHNVKTALNLATRAQLTAWAHAH</sequence>
<dbReference type="InterPro" id="IPR000792">
    <property type="entry name" value="Tscrpt_reg_LuxR_C"/>
</dbReference>
<reference evidence="2 3" key="1">
    <citation type="submission" date="2016-07" db="EMBL/GenBank/DDBJ databases">
        <title>Complete genome sequence of the Lentzea guizhouensis DHS C013.</title>
        <authorList>
            <person name="Cao C."/>
        </authorList>
    </citation>
    <scope>NUCLEOTIDE SEQUENCE [LARGE SCALE GENOMIC DNA]</scope>
    <source>
        <strain evidence="2 3">DHS C013</strain>
    </source>
</reference>
<dbReference type="PRINTS" id="PR00038">
    <property type="entry name" value="HTHLUXR"/>
</dbReference>
<dbReference type="Pfam" id="PF13401">
    <property type="entry name" value="AAA_22"/>
    <property type="match status" value="1"/>
</dbReference>
<accession>A0A1B2HKB5</accession>
<dbReference type="InterPro" id="IPR036388">
    <property type="entry name" value="WH-like_DNA-bd_sf"/>
</dbReference>
<dbReference type="CDD" id="cd06170">
    <property type="entry name" value="LuxR_C_like"/>
    <property type="match status" value="1"/>
</dbReference>
<dbReference type="SUPFAM" id="SSF46894">
    <property type="entry name" value="C-terminal effector domain of the bipartite response regulators"/>
    <property type="match status" value="1"/>
</dbReference>
<dbReference type="Pfam" id="PF00196">
    <property type="entry name" value="GerE"/>
    <property type="match status" value="1"/>
</dbReference>
<dbReference type="Gene3D" id="1.10.10.10">
    <property type="entry name" value="Winged helix-like DNA-binding domain superfamily/Winged helix DNA-binding domain"/>
    <property type="match status" value="1"/>
</dbReference>
<dbReference type="GO" id="GO:0006355">
    <property type="term" value="P:regulation of DNA-templated transcription"/>
    <property type="evidence" value="ECO:0007669"/>
    <property type="project" value="InterPro"/>
</dbReference>
<dbReference type="InterPro" id="IPR027417">
    <property type="entry name" value="P-loop_NTPase"/>
</dbReference>
<dbReference type="InterPro" id="IPR011990">
    <property type="entry name" value="TPR-like_helical_dom_sf"/>
</dbReference>
<keyword evidence="3" id="KW-1185">Reference proteome</keyword>
<dbReference type="OrthoDB" id="499349at2"/>